<evidence type="ECO:0000256" key="2">
    <source>
        <dbReference type="ARBA" id="ARBA00022448"/>
    </source>
</evidence>
<dbReference type="InterPro" id="IPR050490">
    <property type="entry name" value="Bact_solute-bd_prot1"/>
</dbReference>
<protein>
    <submittedName>
        <fullName evidence="5">Extracellular solute-binding protein</fullName>
    </submittedName>
</protein>
<keyword evidence="2" id="KW-0813">Transport</keyword>
<comment type="similarity">
    <text evidence="1">Belongs to the bacterial solute-binding protein 1 family.</text>
</comment>
<sequence>MKKIPFICLGLALTVWTAGCTKSNPEAEATPDKGEQAETGPVQITVFSAPGDSEASWNDRYGDAIKKKFPNVTFKFISPRGNDALRIDNFLASGETVDLYYESIGGYFGTLPKYNLQFDHTDLIKKYQVDLDTFEPSLIDALKTNGNGQIWGLPVNNNNMVLYYNKDIFDKFGVPYLKDGMTWDEVIDISKKFNQTVDGKQYIGLIVSPKHIMNVNQFSIPYVDPKTKLPSYTDSNWNESWKTLLQTSFIQPASDSGYKAKIEQLGKKLPYANEWQKTYEAAMYAHLSNLPFINEPEFLNMNFDMVSLPTYKQLPGVGSQMYPTYFSTTSLSKHKDIVFQMIKYLTSEEYQNEYSKKGVMPVLKNDSLKKSFATETKYKDKNINFGAVFYNKPAPISPKSELDSPVQSTIVSKLVDLSLGNMDPNTALRTAYEEGEKEIQKNKK</sequence>
<dbReference type="PANTHER" id="PTHR43649">
    <property type="entry name" value="ARABINOSE-BINDING PROTEIN-RELATED"/>
    <property type="match status" value="1"/>
</dbReference>
<dbReference type="EMBL" id="CP130318">
    <property type="protein sequence ID" value="WNQ13136.1"/>
    <property type="molecule type" value="Genomic_DNA"/>
</dbReference>
<dbReference type="PROSITE" id="PS01037">
    <property type="entry name" value="SBP_BACTERIAL_1"/>
    <property type="match status" value="1"/>
</dbReference>
<dbReference type="SUPFAM" id="SSF53850">
    <property type="entry name" value="Periplasmic binding protein-like II"/>
    <property type="match status" value="1"/>
</dbReference>
<evidence type="ECO:0000256" key="3">
    <source>
        <dbReference type="ARBA" id="ARBA00022729"/>
    </source>
</evidence>
<evidence type="ECO:0000313" key="5">
    <source>
        <dbReference type="EMBL" id="WNQ13136.1"/>
    </source>
</evidence>
<name>A0AA96RH33_9BACL</name>
<keyword evidence="6" id="KW-1185">Reference proteome</keyword>
<feature type="chain" id="PRO_5041638862" evidence="4">
    <location>
        <begin position="19"/>
        <end position="444"/>
    </location>
</feature>
<evidence type="ECO:0000313" key="6">
    <source>
        <dbReference type="Proteomes" id="UP001305702"/>
    </source>
</evidence>
<dbReference type="InterPro" id="IPR006061">
    <property type="entry name" value="SBP_1_CS"/>
</dbReference>
<reference evidence="5 6" key="1">
    <citation type="submission" date="2022-02" db="EMBL/GenBank/DDBJ databases">
        <title>Paenibacillus sp. MBLB1776 Whole Genome Shotgun Sequencing.</title>
        <authorList>
            <person name="Hwang C.Y."/>
            <person name="Cho E.-S."/>
            <person name="Seo M.-J."/>
        </authorList>
    </citation>
    <scope>NUCLEOTIDE SEQUENCE [LARGE SCALE GENOMIC DNA]</scope>
    <source>
        <strain evidence="5 6">MBLB1776</strain>
    </source>
</reference>
<dbReference type="KEGG" id="paun:MJA45_08970"/>
<keyword evidence="3 4" id="KW-0732">Signal</keyword>
<evidence type="ECO:0000256" key="1">
    <source>
        <dbReference type="ARBA" id="ARBA00008520"/>
    </source>
</evidence>
<dbReference type="Proteomes" id="UP001305702">
    <property type="component" value="Chromosome"/>
</dbReference>
<dbReference type="GO" id="GO:0055085">
    <property type="term" value="P:transmembrane transport"/>
    <property type="evidence" value="ECO:0007669"/>
    <property type="project" value="InterPro"/>
</dbReference>
<gene>
    <name evidence="5" type="ORF">MJA45_08970</name>
</gene>
<evidence type="ECO:0000256" key="4">
    <source>
        <dbReference type="SAM" id="SignalP"/>
    </source>
</evidence>
<organism evidence="5 6">
    <name type="scientific">Paenibacillus aurantius</name>
    <dbReference type="NCBI Taxonomy" id="2918900"/>
    <lineage>
        <taxon>Bacteria</taxon>
        <taxon>Bacillati</taxon>
        <taxon>Bacillota</taxon>
        <taxon>Bacilli</taxon>
        <taxon>Bacillales</taxon>
        <taxon>Paenibacillaceae</taxon>
        <taxon>Paenibacillus</taxon>
    </lineage>
</organism>
<proteinExistence type="inferred from homology"/>
<dbReference type="InterPro" id="IPR006059">
    <property type="entry name" value="SBP"/>
</dbReference>
<dbReference type="RefSeq" id="WP_315606916.1">
    <property type="nucleotide sequence ID" value="NZ_CP130318.1"/>
</dbReference>
<dbReference type="PROSITE" id="PS51257">
    <property type="entry name" value="PROKAR_LIPOPROTEIN"/>
    <property type="match status" value="1"/>
</dbReference>
<dbReference type="Gene3D" id="3.40.190.10">
    <property type="entry name" value="Periplasmic binding protein-like II"/>
    <property type="match status" value="1"/>
</dbReference>
<accession>A0AA96RH33</accession>
<feature type="signal peptide" evidence="4">
    <location>
        <begin position="1"/>
        <end position="18"/>
    </location>
</feature>
<dbReference type="PANTHER" id="PTHR43649:SF12">
    <property type="entry name" value="DIACETYLCHITOBIOSE BINDING PROTEIN DASA"/>
    <property type="match status" value="1"/>
</dbReference>
<dbReference type="AlphaFoldDB" id="A0AA96RH33"/>
<dbReference type="Pfam" id="PF13416">
    <property type="entry name" value="SBP_bac_8"/>
    <property type="match status" value="1"/>
</dbReference>